<evidence type="ECO:0000313" key="1">
    <source>
        <dbReference type="EMBL" id="KZE76318.1"/>
    </source>
</evidence>
<comment type="caution">
    <text evidence="1">The sequence shown here is derived from an EMBL/GenBank/DDBJ whole genome shotgun (WGS) entry which is preliminary data.</text>
</comment>
<dbReference type="RefSeq" id="WP_052243557.1">
    <property type="nucleotide sequence ID" value="NZ_JWJO01000035.1"/>
</dbReference>
<dbReference type="EMBL" id="LQNU01000077">
    <property type="protein sequence ID" value="KZE76318.1"/>
    <property type="molecule type" value="Genomic_DNA"/>
</dbReference>
<organism evidence="1 2">
    <name type="scientific">Myroides marinus</name>
    <dbReference type="NCBI Taxonomy" id="703342"/>
    <lineage>
        <taxon>Bacteria</taxon>
        <taxon>Pseudomonadati</taxon>
        <taxon>Bacteroidota</taxon>
        <taxon>Flavobacteriia</taxon>
        <taxon>Flavobacteriales</taxon>
        <taxon>Flavobacteriaceae</taxon>
        <taxon>Myroides</taxon>
    </lineage>
</organism>
<dbReference type="AlphaFoldDB" id="A0A163WGC9"/>
<dbReference type="OrthoDB" id="1439547at2"/>
<sequence>MNFYTFENKKMPWGDYGNTLLVGYAYPDDNDKNIIYIERTGPFVPPVYQWARILLVSDNTKQKIEKSNLKGVEFSKTVFKKIVNIDWTKWDLNDDEPKLYPAGGEPENYIFKRKHSPELASKMEEIWALKLNEETLIGRKRRNVSGSDELFIMENSWTGNDIFCGKGAGHIYFSENAKTWFEENLQEYANFKSFNSKVASQQEIDFLLEYLQPQTPRVDLFADLTEQDWKNYQKHLNHAKKFIAKSQSDKTEKSKTTSVKKAIESFKKAEQIRPLGKKEQEILNKLLLMVSNL</sequence>
<keyword evidence="2" id="KW-1185">Reference proteome</keyword>
<dbReference type="Proteomes" id="UP000076630">
    <property type="component" value="Unassembled WGS sequence"/>
</dbReference>
<protein>
    <submittedName>
        <fullName evidence="1">Uncharacterized protein</fullName>
    </submittedName>
</protein>
<name>A0A163WGC9_9FLAO</name>
<gene>
    <name evidence="1" type="ORF">AV926_16050</name>
</gene>
<evidence type="ECO:0000313" key="2">
    <source>
        <dbReference type="Proteomes" id="UP000076630"/>
    </source>
</evidence>
<proteinExistence type="predicted"/>
<accession>A0A163WGC9</accession>
<reference evidence="1 2" key="1">
    <citation type="submission" date="2016-01" db="EMBL/GenBank/DDBJ databases">
        <title>Whole genome sequencing of Myroides marinus L41.</title>
        <authorList>
            <person name="Hong K.W."/>
        </authorList>
    </citation>
    <scope>NUCLEOTIDE SEQUENCE [LARGE SCALE GENOMIC DNA]</scope>
    <source>
        <strain evidence="1 2">L41</strain>
    </source>
</reference>